<keyword evidence="3" id="KW-1185">Reference proteome</keyword>
<organism evidence="2 3">
    <name type="scientific">Pseudovirgaria hyperparasitica</name>
    <dbReference type="NCBI Taxonomy" id="470096"/>
    <lineage>
        <taxon>Eukaryota</taxon>
        <taxon>Fungi</taxon>
        <taxon>Dikarya</taxon>
        <taxon>Ascomycota</taxon>
        <taxon>Pezizomycotina</taxon>
        <taxon>Dothideomycetes</taxon>
        <taxon>Dothideomycetes incertae sedis</taxon>
        <taxon>Acrospermales</taxon>
        <taxon>Acrospermaceae</taxon>
        <taxon>Pseudovirgaria</taxon>
    </lineage>
</organism>
<protein>
    <submittedName>
        <fullName evidence="2">Uncharacterized protein</fullName>
    </submittedName>
</protein>
<sequence>MDNLRRHHSVGESLRPSFSHRHAVEDTEWYSTPSVHNTPPYAQVDSTRPSDATTIDEAPDHPPTYTASDNLLPSYAPADPSIPLQTYTLVQVSRSLQILLPTTPSTSQPAYRLITRSSPKLFSKRADITLVRSTAATYSTKIVPECDVEVAHANYNDAPILPWMPRGTITTRYAPTDIGLGDAERVSRTYTLPMQSRNFKDWTIAFALPSSHNSDDGNPGQHAGPAMYVWRLTPLPSPTFTLMHLNADVNAPIATFTHTVLGTRATSGAEVGHLHIHIVHVLPAGPDVEMVMASLALVMGHFRRIGRQHYGVARGFDHFGADTREVRGVGPRTGQSTAVPTRSLSVADGRV</sequence>
<name>A0A6A6WL09_9PEZI</name>
<proteinExistence type="predicted"/>
<evidence type="ECO:0000313" key="2">
    <source>
        <dbReference type="EMBL" id="KAF2762852.1"/>
    </source>
</evidence>
<dbReference type="EMBL" id="ML996565">
    <property type="protein sequence ID" value="KAF2762852.1"/>
    <property type="molecule type" value="Genomic_DNA"/>
</dbReference>
<evidence type="ECO:0000256" key="1">
    <source>
        <dbReference type="SAM" id="MobiDB-lite"/>
    </source>
</evidence>
<dbReference type="Proteomes" id="UP000799437">
    <property type="component" value="Unassembled WGS sequence"/>
</dbReference>
<feature type="compositionally biased region" description="Polar residues" evidence="1">
    <location>
        <begin position="44"/>
        <end position="53"/>
    </location>
</feature>
<feature type="region of interest" description="Disordered" evidence="1">
    <location>
        <begin position="29"/>
        <end position="70"/>
    </location>
</feature>
<dbReference type="GeneID" id="54486159"/>
<dbReference type="AlphaFoldDB" id="A0A6A6WL09"/>
<gene>
    <name evidence="2" type="ORF">EJ05DRAFT_481729</name>
</gene>
<feature type="region of interest" description="Disordered" evidence="1">
    <location>
        <begin position="327"/>
        <end position="351"/>
    </location>
</feature>
<reference evidence="2" key="1">
    <citation type="journal article" date="2020" name="Stud. Mycol.">
        <title>101 Dothideomycetes genomes: a test case for predicting lifestyles and emergence of pathogens.</title>
        <authorList>
            <person name="Haridas S."/>
            <person name="Albert R."/>
            <person name="Binder M."/>
            <person name="Bloem J."/>
            <person name="Labutti K."/>
            <person name="Salamov A."/>
            <person name="Andreopoulos B."/>
            <person name="Baker S."/>
            <person name="Barry K."/>
            <person name="Bills G."/>
            <person name="Bluhm B."/>
            <person name="Cannon C."/>
            <person name="Castanera R."/>
            <person name="Culley D."/>
            <person name="Daum C."/>
            <person name="Ezra D."/>
            <person name="Gonzalez J."/>
            <person name="Henrissat B."/>
            <person name="Kuo A."/>
            <person name="Liang C."/>
            <person name="Lipzen A."/>
            <person name="Lutzoni F."/>
            <person name="Magnuson J."/>
            <person name="Mondo S."/>
            <person name="Nolan M."/>
            <person name="Ohm R."/>
            <person name="Pangilinan J."/>
            <person name="Park H.-J."/>
            <person name="Ramirez L."/>
            <person name="Alfaro M."/>
            <person name="Sun H."/>
            <person name="Tritt A."/>
            <person name="Yoshinaga Y."/>
            <person name="Zwiers L.-H."/>
            <person name="Turgeon B."/>
            <person name="Goodwin S."/>
            <person name="Spatafora J."/>
            <person name="Crous P."/>
            <person name="Grigoriev I."/>
        </authorList>
    </citation>
    <scope>NUCLEOTIDE SEQUENCE</scope>
    <source>
        <strain evidence="2">CBS 121739</strain>
    </source>
</reference>
<dbReference type="RefSeq" id="XP_033605303.1">
    <property type="nucleotide sequence ID" value="XM_033745105.1"/>
</dbReference>
<accession>A0A6A6WL09</accession>
<feature type="compositionally biased region" description="Polar residues" evidence="1">
    <location>
        <begin position="333"/>
        <end position="344"/>
    </location>
</feature>
<evidence type="ECO:0000313" key="3">
    <source>
        <dbReference type="Proteomes" id="UP000799437"/>
    </source>
</evidence>
<dbReference type="OrthoDB" id="3941101at2759"/>